<reference evidence="4" key="1">
    <citation type="submission" date="2016-11" db="EMBL/GenBank/DDBJ databases">
        <authorList>
            <person name="Varghese N."/>
            <person name="Submissions S."/>
        </authorList>
    </citation>
    <scope>NUCLEOTIDE SEQUENCE [LARGE SCALE GENOMIC DNA]</scope>
    <source>
        <strain evidence="4">GAS401</strain>
    </source>
</reference>
<evidence type="ECO:0000313" key="4">
    <source>
        <dbReference type="Proteomes" id="UP000184096"/>
    </source>
</evidence>
<dbReference type="Proteomes" id="UP000184096">
    <property type="component" value="Chromosome I"/>
</dbReference>
<sequence length="165" mass="18160">MKNSIVAILTAAAIWAGTWPAASAENSIVGTWLLTSFSMTFLDTKETSHPYGDHPTGYIQYTPGGHMVMFLTAGELKPPAAGSYTDAERADVHRAIVGAYAGTYVAEGNKVSYHILTSWRPEWIGREQIRYFEIKEKTLTITTPPIIFSRTGQTIAATLTFDRVE</sequence>
<dbReference type="OrthoDB" id="8370150at2"/>
<dbReference type="Pfam" id="PF13924">
    <property type="entry name" value="Lipocalin_5"/>
    <property type="match status" value="1"/>
</dbReference>
<feature type="signal peptide" evidence="1">
    <location>
        <begin position="1"/>
        <end position="24"/>
    </location>
</feature>
<organism evidence="3 4">
    <name type="scientific">Bradyrhizobium erythrophlei</name>
    <dbReference type="NCBI Taxonomy" id="1437360"/>
    <lineage>
        <taxon>Bacteria</taxon>
        <taxon>Pseudomonadati</taxon>
        <taxon>Pseudomonadota</taxon>
        <taxon>Alphaproteobacteria</taxon>
        <taxon>Hyphomicrobiales</taxon>
        <taxon>Nitrobacteraceae</taxon>
        <taxon>Bradyrhizobium</taxon>
    </lineage>
</organism>
<dbReference type="AlphaFoldDB" id="A0A1M7ST68"/>
<protein>
    <submittedName>
        <fullName evidence="3">Lipocalin-like domain-containing protein</fullName>
    </submittedName>
</protein>
<evidence type="ECO:0000259" key="2">
    <source>
        <dbReference type="Pfam" id="PF13924"/>
    </source>
</evidence>
<dbReference type="RefSeq" id="WP_072815940.1">
    <property type="nucleotide sequence ID" value="NZ_LT670849.1"/>
</dbReference>
<name>A0A1M7ST68_9BRAD</name>
<evidence type="ECO:0000256" key="1">
    <source>
        <dbReference type="SAM" id="SignalP"/>
    </source>
</evidence>
<feature type="chain" id="PRO_5012839433" evidence="1">
    <location>
        <begin position="25"/>
        <end position="165"/>
    </location>
</feature>
<dbReference type="EMBL" id="LT670849">
    <property type="protein sequence ID" value="SHN61586.1"/>
    <property type="molecule type" value="Genomic_DNA"/>
</dbReference>
<dbReference type="InterPro" id="IPR024311">
    <property type="entry name" value="Lipocalin-like"/>
</dbReference>
<proteinExistence type="predicted"/>
<keyword evidence="1" id="KW-0732">Signal</keyword>
<keyword evidence="4" id="KW-1185">Reference proteome</keyword>
<feature type="domain" description="Lipocalin-like" evidence="2">
    <location>
        <begin position="29"/>
        <end position="163"/>
    </location>
</feature>
<evidence type="ECO:0000313" key="3">
    <source>
        <dbReference type="EMBL" id="SHN61586.1"/>
    </source>
</evidence>
<gene>
    <name evidence="3" type="ORF">SAMN05444170_0150</name>
</gene>
<accession>A0A1M7ST68</accession>